<feature type="transmembrane region" description="Helical" evidence="2">
    <location>
        <begin position="356"/>
        <end position="377"/>
    </location>
</feature>
<dbReference type="Gene3D" id="2.70.170.10">
    <property type="entry name" value="Neurotransmitter-gated ion-channel ligand-binding domain"/>
    <property type="match status" value="1"/>
</dbReference>
<reference evidence="3 4" key="1">
    <citation type="submission" date="2024-06" db="EMBL/GenBank/DDBJ databases">
        <title>The Natural Products Discovery Center: Release of the First 8490 Sequenced Strains for Exploring Actinobacteria Biosynthetic Diversity.</title>
        <authorList>
            <person name="Kalkreuter E."/>
            <person name="Kautsar S.A."/>
            <person name="Yang D."/>
            <person name="Bader C.D."/>
            <person name="Teijaro C.N."/>
            <person name="Fluegel L."/>
            <person name="Davis C.M."/>
            <person name="Simpson J.R."/>
            <person name="Lauterbach L."/>
            <person name="Steele A.D."/>
            <person name="Gui C."/>
            <person name="Meng S."/>
            <person name="Li G."/>
            <person name="Viehrig K."/>
            <person name="Ye F."/>
            <person name="Su P."/>
            <person name="Kiefer A.F."/>
            <person name="Nichols A."/>
            <person name="Cepeda A.J."/>
            <person name="Yan W."/>
            <person name="Fan B."/>
            <person name="Jiang Y."/>
            <person name="Adhikari A."/>
            <person name="Zheng C.-J."/>
            <person name="Schuster L."/>
            <person name="Cowan T.M."/>
            <person name="Smanski M.J."/>
            <person name="Chevrette M.G."/>
            <person name="De Carvalho L.P.S."/>
            <person name="Shen B."/>
        </authorList>
    </citation>
    <scope>NUCLEOTIDE SEQUENCE [LARGE SCALE GENOMIC DNA]</scope>
    <source>
        <strain evidence="3 4">NPDC001166</strain>
    </source>
</reference>
<keyword evidence="2" id="KW-0812">Transmembrane</keyword>
<feature type="transmembrane region" description="Helical" evidence="2">
    <location>
        <begin position="259"/>
        <end position="276"/>
    </location>
</feature>
<comment type="caution">
    <text evidence="3">The sequence shown here is derived from an EMBL/GenBank/DDBJ whole genome shotgun (WGS) entry which is preliminary data.</text>
</comment>
<gene>
    <name evidence="3" type="ORF">ABT272_16295</name>
</gene>
<evidence type="ECO:0000313" key="4">
    <source>
        <dbReference type="Proteomes" id="UP001470023"/>
    </source>
</evidence>
<dbReference type="RefSeq" id="WP_352063750.1">
    <property type="nucleotide sequence ID" value="NZ_JBEPAZ010000011.1"/>
</dbReference>
<dbReference type="EMBL" id="JBEPAZ010000011">
    <property type="protein sequence ID" value="MER6429281.1"/>
    <property type="molecule type" value="Genomic_DNA"/>
</dbReference>
<protein>
    <submittedName>
        <fullName evidence="3">Uncharacterized protein</fullName>
    </submittedName>
</protein>
<feature type="transmembrane region" description="Helical" evidence="2">
    <location>
        <begin position="283"/>
        <end position="301"/>
    </location>
</feature>
<evidence type="ECO:0000313" key="3">
    <source>
        <dbReference type="EMBL" id="MER6429281.1"/>
    </source>
</evidence>
<dbReference type="Proteomes" id="UP001470023">
    <property type="component" value="Unassembled WGS sequence"/>
</dbReference>
<accession>A0ABV1U6C1</accession>
<evidence type="ECO:0000256" key="1">
    <source>
        <dbReference type="SAM" id="MobiDB-lite"/>
    </source>
</evidence>
<keyword evidence="4" id="KW-1185">Reference proteome</keyword>
<evidence type="ECO:0000256" key="2">
    <source>
        <dbReference type="SAM" id="Phobius"/>
    </source>
</evidence>
<sequence>MVTPDHPCPGHRSPAAPAKGDPRRRAWWRAVTLVLHTLLHTVLFAALGASTAPAAPAAATRAAPAAAPAAPAARTAPAAAPPTCQVGAYVTDLYGLNVSPRTINADFWLWSVCPSADLDATRRLEFINATQVSQSDRSVEKVGDQYWSQVKVSGTFRQQFDLSEYPFDKQDVQIQVEDSQLNASQFAYVADRANSGYDHAISLDGFEIRDFSVRVVTHTYQTSFGDPRIKHGQQSRYSQFVIELHLDRVDLAGFIRQAWPAYVAFLISLMSYFIWAPEFLTVLAARLGILGASLFSVVLSMRSTSLTGTQFGVTLVDQIHLATLLYTLVGVGCTTYILLSWANPDKRAAVRRTNRIVAWSTTAAYVIANAISIGFAVT</sequence>
<keyword evidence="2" id="KW-0472">Membrane</keyword>
<proteinExistence type="predicted"/>
<name>A0ABV1U6C1_9ACTN</name>
<feature type="region of interest" description="Disordered" evidence="1">
    <location>
        <begin position="1"/>
        <end position="21"/>
    </location>
</feature>
<keyword evidence="2" id="KW-1133">Transmembrane helix</keyword>
<organism evidence="3 4">
    <name type="scientific">Streptomyces sp. 900105245</name>
    <dbReference type="NCBI Taxonomy" id="3154379"/>
    <lineage>
        <taxon>Bacteria</taxon>
        <taxon>Bacillati</taxon>
        <taxon>Actinomycetota</taxon>
        <taxon>Actinomycetes</taxon>
        <taxon>Kitasatosporales</taxon>
        <taxon>Streptomycetaceae</taxon>
        <taxon>Streptomyces</taxon>
    </lineage>
</organism>
<dbReference type="InterPro" id="IPR036734">
    <property type="entry name" value="Neur_chan_lig-bd_sf"/>
</dbReference>
<feature type="transmembrane region" description="Helical" evidence="2">
    <location>
        <begin position="321"/>
        <end position="344"/>
    </location>
</feature>